<dbReference type="HOGENOM" id="CLU_1961509_0_0_1"/>
<evidence type="ECO:0000256" key="1">
    <source>
        <dbReference type="SAM" id="MobiDB-lite"/>
    </source>
</evidence>
<sequence>MVRFSRLDKFVCMLAKELERGKRKKFALKKLTTMNLPLEMYQRFGIGELASLFIPLEFCTDLCKILLGKIESKVENDQQEGSTNLSDDDDEPVFKKSKGMKKYVPDWMKLSAERVKKIKQQLKRGRQV</sequence>
<feature type="region of interest" description="Disordered" evidence="1">
    <location>
        <begin position="75"/>
        <end position="97"/>
    </location>
</feature>
<keyword evidence="3" id="KW-1185">Reference proteome</keyword>
<evidence type="ECO:0000313" key="2">
    <source>
        <dbReference type="EMBL" id="EGT39806.1"/>
    </source>
</evidence>
<dbReference type="AlphaFoldDB" id="G0MPF3"/>
<organism evidence="3">
    <name type="scientific">Caenorhabditis brenneri</name>
    <name type="common">Nematode worm</name>
    <dbReference type="NCBI Taxonomy" id="135651"/>
    <lineage>
        <taxon>Eukaryota</taxon>
        <taxon>Metazoa</taxon>
        <taxon>Ecdysozoa</taxon>
        <taxon>Nematoda</taxon>
        <taxon>Chromadorea</taxon>
        <taxon>Rhabditida</taxon>
        <taxon>Rhabditina</taxon>
        <taxon>Rhabditomorpha</taxon>
        <taxon>Rhabditoidea</taxon>
        <taxon>Rhabditidae</taxon>
        <taxon>Peloderinae</taxon>
        <taxon>Caenorhabditis</taxon>
    </lineage>
</organism>
<dbReference type="Proteomes" id="UP000008068">
    <property type="component" value="Unassembled WGS sequence"/>
</dbReference>
<gene>
    <name evidence="2" type="ORF">CAEBREN_02832</name>
</gene>
<dbReference type="EMBL" id="GL379805">
    <property type="protein sequence ID" value="EGT39806.1"/>
    <property type="molecule type" value="Genomic_DNA"/>
</dbReference>
<proteinExistence type="predicted"/>
<dbReference type="InParanoid" id="G0MPF3"/>
<protein>
    <submittedName>
        <fullName evidence="2">Uncharacterized protein</fullName>
    </submittedName>
</protein>
<accession>G0MPF3</accession>
<evidence type="ECO:0000313" key="3">
    <source>
        <dbReference type="Proteomes" id="UP000008068"/>
    </source>
</evidence>
<reference evidence="3" key="1">
    <citation type="submission" date="2011-07" db="EMBL/GenBank/DDBJ databases">
        <authorList>
            <consortium name="Caenorhabditis brenneri Sequencing and Analysis Consortium"/>
            <person name="Wilson R.K."/>
        </authorList>
    </citation>
    <scope>NUCLEOTIDE SEQUENCE [LARGE SCALE GENOMIC DNA]</scope>
    <source>
        <strain evidence="3">PB2801</strain>
    </source>
</reference>
<name>G0MPF3_CAEBE</name>